<proteinExistence type="predicted"/>
<sequence>MPAVPKRLSRSSLLAQKNSKTSKNAPNNAFSTSSLPPSLSSRFMSFIHWLETLSLLEFCILCIIMSLFSSTIFTVMINPSGRENNSLTNSLTDYPVYSAASNSLSMVDKFCGGCFSTILEPILGGPIFRDKDGNGEEISVKEKKREREKEKKEEGVKRKKSKEEEIQHMSSEMETSLHSNRVEFSPSRLPNLFPIPPPHPNPHVSSSVVSDPSLELSMRLASVKSVEDLGKYFLGNQYEFNVQHSAEQLYNWNAWGRDATLEDYILPSIPPVKGDHKLPSLSTMEGTRPITTATNRGVLPPEHHYHQFNNLNSDSERESYDQEMGGLLSYVSVCVTCKRTDSESMFDTNVDKRFTGICKPGKKNKKGAAESRERLWWNGEETPHSLPTTATIPTIPESVTSVSNIPIEEFANALHFIPVVKPINMMAIKSLHVNSDEAPTNPNPEDWRGVYQRKIDGTTDGDVKFSGIAQFDSEVSSSLDPSSLPYAYFTSPTQAGRVGDATVRIGSDNFYPSTTTGRMHLILDDSQYVPILTQSAEVRFTNLSPGVHNFTLQMFLRSDSPEPFFSSVPILFHYNPSTKENVFPSPPLSFNDLLPSRSSASPPVVPELKLLSADSPCNRCRVNYLFDFLCDGVHCGVWWKDVKDRLRIDTYLNSTLFSSTEPAVGVFGSVDLDMIGGDWDVSLIVSYKQEDSSVVPIAAQSTMVKHINITQSLRLGDLGAKVSGEGIDSLRGIQRSLSRETRHGFITRGMHIFSPEGGGVLEERFTKGGSSIHVLYDIPFLNFQFHFNHYSSYAVASTPPFKVQLVLTIPENSTCPANGQAANAVDNVGKKGKSKKTKGPPNGIKIDACGGYYGELALPLTSPMARISLRNLGSGAHYLCFRLLNPNDAPVLVSPAVTSSKSLDTVGSLSFNFVNGTRRGEGGVSWENNDVTTELWNIVQNGSVKDLELLSAHNPDAIHSRSTDGRGPLWWAFEYGREDIVEYLLDEGVAEMAADREGFIGKDMAELYHKFHKND</sequence>
<feature type="repeat" description="ANK" evidence="1">
    <location>
        <begin position="964"/>
        <end position="996"/>
    </location>
</feature>
<reference evidence="5" key="1">
    <citation type="journal article" date="2023" name="Commun. Biol.">
        <title>Genome analysis of Parmales, the sister group of diatoms, reveals the evolutionary specialization of diatoms from phago-mixotrophs to photoautotrophs.</title>
        <authorList>
            <person name="Ban H."/>
            <person name="Sato S."/>
            <person name="Yoshikawa S."/>
            <person name="Yamada K."/>
            <person name="Nakamura Y."/>
            <person name="Ichinomiya M."/>
            <person name="Sato N."/>
            <person name="Blanc-Mathieu R."/>
            <person name="Endo H."/>
            <person name="Kuwata A."/>
            <person name="Ogata H."/>
        </authorList>
    </citation>
    <scope>NUCLEOTIDE SEQUENCE [LARGE SCALE GENOMIC DNA]</scope>
</reference>
<comment type="caution">
    <text evidence="4">The sequence shown here is derived from an EMBL/GenBank/DDBJ whole genome shotgun (WGS) entry which is preliminary data.</text>
</comment>
<feature type="transmembrane region" description="Helical" evidence="3">
    <location>
        <begin position="52"/>
        <end position="77"/>
    </location>
</feature>
<keyword evidence="1" id="KW-0040">ANK repeat</keyword>
<feature type="region of interest" description="Disordered" evidence="2">
    <location>
        <begin position="138"/>
        <end position="181"/>
    </location>
</feature>
<dbReference type="Gene3D" id="1.25.40.20">
    <property type="entry name" value="Ankyrin repeat-containing domain"/>
    <property type="match status" value="1"/>
</dbReference>
<organism evidence="4 5">
    <name type="scientific">Triparma laevis f. inornata</name>
    <dbReference type="NCBI Taxonomy" id="1714386"/>
    <lineage>
        <taxon>Eukaryota</taxon>
        <taxon>Sar</taxon>
        <taxon>Stramenopiles</taxon>
        <taxon>Ochrophyta</taxon>
        <taxon>Bolidophyceae</taxon>
        <taxon>Parmales</taxon>
        <taxon>Triparmaceae</taxon>
        <taxon>Triparma</taxon>
    </lineage>
</organism>
<accession>A0A9W6ZY62</accession>
<dbReference type="SUPFAM" id="SSF48403">
    <property type="entry name" value="Ankyrin repeat"/>
    <property type="match status" value="1"/>
</dbReference>
<dbReference type="SMART" id="SM00248">
    <property type="entry name" value="ANK"/>
    <property type="match status" value="1"/>
</dbReference>
<feature type="compositionally biased region" description="Basic and acidic residues" evidence="2">
    <location>
        <begin position="138"/>
        <end position="167"/>
    </location>
</feature>
<keyword evidence="3" id="KW-1133">Transmembrane helix</keyword>
<evidence type="ECO:0000313" key="5">
    <source>
        <dbReference type="Proteomes" id="UP001162640"/>
    </source>
</evidence>
<evidence type="ECO:0000256" key="2">
    <source>
        <dbReference type="SAM" id="MobiDB-lite"/>
    </source>
</evidence>
<dbReference type="InterPro" id="IPR036770">
    <property type="entry name" value="Ankyrin_rpt-contain_sf"/>
</dbReference>
<dbReference type="EMBL" id="BLQM01000089">
    <property type="protein sequence ID" value="GMH61986.1"/>
    <property type="molecule type" value="Genomic_DNA"/>
</dbReference>
<gene>
    <name evidence="4" type="ORF">TL16_g03385</name>
</gene>
<evidence type="ECO:0000256" key="1">
    <source>
        <dbReference type="PROSITE-ProRule" id="PRU00023"/>
    </source>
</evidence>
<evidence type="ECO:0000256" key="3">
    <source>
        <dbReference type="SAM" id="Phobius"/>
    </source>
</evidence>
<dbReference type="Proteomes" id="UP001162640">
    <property type="component" value="Unassembled WGS sequence"/>
</dbReference>
<name>A0A9W6ZY62_9STRA</name>
<dbReference type="InterPro" id="IPR002110">
    <property type="entry name" value="Ankyrin_rpt"/>
</dbReference>
<dbReference type="PROSITE" id="PS50088">
    <property type="entry name" value="ANK_REPEAT"/>
    <property type="match status" value="1"/>
</dbReference>
<keyword evidence="3" id="KW-0472">Membrane</keyword>
<feature type="compositionally biased region" description="Polar residues" evidence="2">
    <location>
        <begin position="168"/>
        <end position="179"/>
    </location>
</feature>
<keyword evidence="3" id="KW-0812">Transmembrane</keyword>
<evidence type="ECO:0000313" key="4">
    <source>
        <dbReference type="EMBL" id="GMH61986.1"/>
    </source>
</evidence>
<protein>
    <submittedName>
        <fullName evidence="4">Uncharacterized protein</fullName>
    </submittedName>
</protein>
<dbReference type="AlphaFoldDB" id="A0A9W6ZY62"/>